<organism evidence="2 3">
    <name type="scientific">Fictibacillus terranigra</name>
    <dbReference type="NCBI Taxonomy" id="3058424"/>
    <lineage>
        <taxon>Bacteria</taxon>
        <taxon>Bacillati</taxon>
        <taxon>Bacillota</taxon>
        <taxon>Bacilli</taxon>
        <taxon>Bacillales</taxon>
        <taxon>Fictibacillaceae</taxon>
        <taxon>Fictibacillus</taxon>
    </lineage>
</organism>
<dbReference type="PANTHER" id="PTHR46211:SF1">
    <property type="entry name" value="GLYCEROPHOSPHODIESTER PHOSPHODIESTERASE, CYTOPLASMIC"/>
    <property type="match status" value="1"/>
</dbReference>
<evidence type="ECO:0000259" key="1">
    <source>
        <dbReference type="PROSITE" id="PS51704"/>
    </source>
</evidence>
<name>A0ABT8E8V7_9BACL</name>
<proteinExistence type="predicted"/>
<dbReference type="CDD" id="cd08565">
    <property type="entry name" value="GDPD_pAtGDE_like"/>
    <property type="match status" value="1"/>
</dbReference>
<dbReference type="EMBL" id="JAUHLN010000003">
    <property type="protein sequence ID" value="MDN4074352.1"/>
    <property type="molecule type" value="Genomic_DNA"/>
</dbReference>
<gene>
    <name evidence="2" type="ORF">QYF49_15300</name>
</gene>
<feature type="domain" description="GP-PDE" evidence="1">
    <location>
        <begin position="11"/>
        <end position="248"/>
    </location>
</feature>
<keyword evidence="3" id="KW-1185">Reference proteome</keyword>
<dbReference type="Proteomes" id="UP001168694">
    <property type="component" value="Unassembled WGS sequence"/>
</dbReference>
<dbReference type="PANTHER" id="PTHR46211">
    <property type="entry name" value="GLYCEROPHOSPHORYL DIESTER PHOSPHODIESTERASE"/>
    <property type="match status" value="1"/>
</dbReference>
<dbReference type="RefSeq" id="WP_290400487.1">
    <property type="nucleotide sequence ID" value="NZ_JAUHLN010000003.1"/>
</dbReference>
<sequence>MIDRLKDNSSLYIAGHRGYMAEYPENTLLSFQKALGLGVDMLEFDLRFSKDNILMVIHDETLNRTTDGKGKINDYTLNQLKQLNAGVGYGTSGQEFQIPTLDELCGLLKSYPEVLLNVEIKPSSNAREVADAAIAKLEEYNFLSRCVFTSFDAEIVAHIHDNYQLKTQGFPGQCMFNFVPGADGTYSKMWAVGISMKLLNADLVKEFKDLGILCWSYCPDNDQQVYQSLECGITLMTCNNPIPALKIRNSNYERA</sequence>
<comment type="caution">
    <text evidence="2">The sequence shown here is derived from an EMBL/GenBank/DDBJ whole genome shotgun (WGS) entry which is preliminary data.</text>
</comment>
<dbReference type="EC" id="3.1.4.-" evidence="2"/>
<dbReference type="SUPFAM" id="SSF51695">
    <property type="entry name" value="PLC-like phosphodiesterases"/>
    <property type="match status" value="1"/>
</dbReference>
<dbReference type="InterPro" id="IPR017946">
    <property type="entry name" value="PLC-like_Pdiesterase_TIM-brl"/>
</dbReference>
<dbReference type="GO" id="GO:0016787">
    <property type="term" value="F:hydrolase activity"/>
    <property type="evidence" value="ECO:0007669"/>
    <property type="project" value="UniProtKB-KW"/>
</dbReference>
<reference evidence="2" key="1">
    <citation type="submission" date="2023-06" db="EMBL/GenBank/DDBJ databases">
        <title>Draft Genome Sequences of Representative Paenibacillus Polymyxa, Bacillus cereus, Fictibacillus sp., and Brevibacillus agri Strains Isolated from Amazonian Dark Earth.</title>
        <authorList>
            <person name="Pellegrinetti T.A."/>
            <person name="Cunha I.C.M."/>
            <person name="Chaves M.G."/>
            <person name="Freitas A.S."/>
            <person name="Silva A.V.R."/>
            <person name="Tsai S.M."/>
            <person name="Mendes L.W."/>
        </authorList>
    </citation>
    <scope>NUCLEOTIDE SEQUENCE</scope>
    <source>
        <strain evidence="2">CENA-BCM004</strain>
    </source>
</reference>
<dbReference type="Pfam" id="PF03009">
    <property type="entry name" value="GDPD"/>
    <property type="match status" value="1"/>
</dbReference>
<dbReference type="Gene3D" id="3.20.20.190">
    <property type="entry name" value="Phosphatidylinositol (PI) phosphodiesterase"/>
    <property type="match status" value="1"/>
</dbReference>
<evidence type="ECO:0000313" key="2">
    <source>
        <dbReference type="EMBL" id="MDN4074352.1"/>
    </source>
</evidence>
<dbReference type="PROSITE" id="PS51704">
    <property type="entry name" value="GP_PDE"/>
    <property type="match status" value="1"/>
</dbReference>
<accession>A0ABT8E8V7</accession>
<dbReference type="InterPro" id="IPR030395">
    <property type="entry name" value="GP_PDE_dom"/>
</dbReference>
<protein>
    <submittedName>
        <fullName evidence="2">Glycerophosphodiester phosphodiesterase family protein</fullName>
        <ecNumber evidence="2">3.1.4.-</ecNumber>
    </submittedName>
</protein>
<keyword evidence="2" id="KW-0378">Hydrolase</keyword>
<evidence type="ECO:0000313" key="3">
    <source>
        <dbReference type="Proteomes" id="UP001168694"/>
    </source>
</evidence>